<dbReference type="Proteomes" id="UP001529245">
    <property type="component" value="Unassembled WGS sequence"/>
</dbReference>
<dbReference type="RefSeq" id="WP_283204450.1">
    <property type="nucleotide sequence ID" value="NZ_JASGCB010000031.1"/>
</dbReference>
<name>A0ABT6Y122_ALISE</name>
<evidence type="ECO:0000256" key="1">
    <source>
        <dbReference type="SAM" id="MobiDB-lite"/>
    </source>
</evidence>
<protein>
    <submittedName>
        <fullName evidence="2">Uncharacterized protein</fullName>
    </submittedName>
</protein>
<accession>A0ABT6Y122</accession>
<dbReference type="EMBL" id="JASGCB010000031">
    <property type="protein sequence ID" value="MDI9261040.1"/>
    <property type="molecule type" value="Genomic_DNA"/>
</dbReference>
<feature type="region of interest" description="Disordered" evidence="1">
    <location>
        <begin position="1"/>
        <end position="21"/>
    </location>
</feature>
<sequence>MLKEGAERAQPMASTTKTADPEWQRIEHERESFHELMQAYRTLHKVVSAAADFIFVSDEEAEAFIQKLMREYPQKAETWQSEALVLRQAAMAMERLANSLERQYTKLRLVKS</sequence>
<keyword evidence="3" id="KW-1185">Reference proteome</keyword>
<reference evidence="2 3" key="1">
    <citation type="submission" date="2023-04" db="EMBL/GenBank/DDBJ databases">
        <title>A. sendaiensis sub sp. chiapanensis a novel subspecie with specific adaptation in bacterial cell wall isolated from an active volcano.</title>
        <authorList>
            <person name="Alvarez Gutierrez P.E."/>
            <person name="Ortiz Cortes L.Y."/>
        </authorList>
    </citation>
    <scope>NUCLEOTIDE SEQUENCE [LARGE SCALE GENOMIC DNA]</scope>
    <source>
        <strain evidence="2 3">PA2</strain>
    </source>
</reference>
<evidence type="ECO:0000313" key="2">
    <source>
        <dbReference type="EMBL" id="MDI9261040.1"/>
    </source>
</evidence>
<evidence type="ECO:0000313" key="3">
    <source>
        <dbReference type="Proteomes" id="UP001529245"/>
    </source>
</evidence>
<gene>
    <name evidence="2" type="ORF">QID03_12815</name>
</gene>
<comment type="caution">
    <text evidence="2">The sequence shown here is derived from an EMBL/GenBank/DDBJ whole genome shotgun (WGS) entry which is preliminary data.</text>
</comment>
<proteinExistence type="predicted"/>
<organism evidence="2 3">
    <name type="scientific">Alicyclobacillus sendaiensis PA2</name>
    <dbReference type="NCBI Taxonomy" id="3029425"/>
    <lineage>
        <taxon>Bacteria</taxon>
        <taxon>Bacillati</taxon>
        <taxon>Bacillota</taxon>
        <taxon>Bacilli</taxon>
        <taxon>Bacillales</taxon>
        <taxon>Alicyclobacillaceae</taxon>
        <taxon>Alicyclobacillus</taxon>
    </lineage>
</organism>